<evidence type="ECO:0000313" key="1">
    <source>
        <dbReference type="EMBL" id="SMQ48438.1"/>
    </source>
</evidence>
<gene>
    <name evidence="1" type="ORF">ZT3D7_G3587</name>
</gene>
<dbReference type="Proteomes" id="UP000215127">
    <property type="component" value="Chromosome 3"/>
</dbReference>
<organism evidence="1 2">
    <name type="scientific">Zymoseptoria tritici (strain ST99CH_3D7)</name>
    <dbReference type="NCBI Taxonomy" id="1276538"/>
    <lineage>
        <taxon>Eukaryota</taxon>
        <taxon>Fungi</taxon>
        <taxon>Dikarya</taxon>
        <taxon>Ascomycota</taxon>
        <taxon>Pezizomycotina</taxon>
        <taxon>Dothideomycetes</taxon>
        <taxon>Dothideomycetidae</taxon>
        <taxon>Mycosphaerellales</taxon>
        <taxon>Mycosphaerellaceae</taxon>
        <taxon>Zymoseptoria</taxon>
    </lineage>
</organism>
<sequence>MATSAATVFGTAELLEMILLGCTMEEVTCARRINTFVQATVDGSKRLRQKIFLEAAPGAEKLVAPLWSWRATTVPLVLASEARTARDRTYSRTIVNLNPLLKLLTCTASPEATRRYVTGNRLAIVGQDFLDRPSGRWEAMLITQPPLRSLELVVVKTKGPRSKGFKSTAHTLGELRAELLALDRGRTLRPRPSDGLANRISFVGIVTHDAVTEEDRRVAAGRTNSARLAEGQAQKME</sequence>
<dbReference type="AlphaFoldDB" id="A0A1X7RM02"/>
<dbReference type="EMBL" id="LT853694">
    <property type="protein sequence ID" value="SMQ48438.1"/>
    <property type="molecule type" value="Genomic_DNA"/>
</dbReference>
<evidence type="ECO:0000313" key="2">
    <source>
        <dbReference type="Proteomes" id="UP000215127"/>
    </source>
</evidence>
<keyword evidence="2" id="KW-1185">Reference proteome</keyword>
<protein>
    <submittedName>
        <fullName evidence="1">Uncharacterized protein</fullName>
    </submittedName>
</protein>
<reference evidence="1 2" key="1">
    <citation type="submission" date="2016-06" db="EMBL/GenBank/DDBJ databases">
        <authorList>
            <person name="Kjaerup R.B."/>
            <person name="Dalgaard T.S."/>
            <person name="Juul-Madsen H.R."/>
        </authorList>
    </citation>
    <scope>NUCLEOTIDE SEQUENCE [LARGE SCALE GENOMIC DNA]</scope>
</reference>
<name>A0A1X7RM02_ZYMT9</name>
<accession>A0A1X7RM02</accession>
<proteinExistence type="predicted"/>